<organism evidence="1">
    <name type="scientific">Vibrio cholerae O37</name>
    <dbReference type="NCBI Taxonomy" id="185332"/>
    <lineage>
        <taxon>Bacteria</taxon>
        <taxon>Pseudomonadati</taxon>
        <taxon>Pseudomonadota</taxon>
        <taxon>Gammaproteobacteria</taxon>
        <taxon>Vibrionales</taxon>
        <taxon>Vibrionaceae</taxon>
        <taxon>Vibrio</taxon>
    </lineage>
</organism>
<reference evidence="1" key="1">
    <citation type="journal article" date="2012" name="FEBS Lett.">
        <title>Genomic analysis of ICEVchBan8: An atypical genetic element in Vibrio cholerae.</title>
        <authorList>
            <person name="Taviani E."/>
            <person name="Spagnoletti M."/>
            <person name="Ceccarelli D."/>
            <person name="Haley B.J."/>
            <person name="Hasan N.A."/>
            <person name="Chen A."/>
            <person name="Colombo M.M."/>
            <person name="Huq A."/>
            <person name="Colwell R.R."/>
        </authorList>
    </citation>
    <scope>NUCLEOTIDE SEQUENCE</scope>
    <source>
        <strain evidence="1">MZ03</strain>
    </source>
</reference>
<dbReference type="SUPFAM" id="SSF56925">
    <property type="entry name" value="OMPA-like"/>
    <property type="match status" value="1"/>
</dbReference>
<dbReference type="EMBL" id="JQ345361">
    <property type="protein sequence ID" value="AFD29035.1"/>
    <property type="molecule type" value="Genomic_DNA"/>
</dbReference>
<name>H9CJE0_VIBCL</name>
<keyword evidence="1" id="KW-0449">Lipoprotein</keyword>
<dbReference type="InterPro" id="IPR011250">
    <property type="entry name" value="OMP/PagP_B-barrel"/>
</dbReference>
<dbReference type="AlphaFoldDB" id="H9CJE0"/>
<evidence type="ECO:0000313" key="1">
    <source>
        <dbReference type="EMBL" id="AFD29035.1"/>
    </source>
</evidence>
<sequence length="281" mass="30994">MKNKISTILGLVSILVGCSSGGQSNYNIPLEQPLIEGPVVESPVVDKADSEVFAVDKNNLESQMIGTIISRDTYIDSDFLNKNSFDGKNDLYTVSIDNDEVSFKDIAKDNEVITVKDIRKISSNNNIIGYYGYVLSYADKEILGNNDKYTRSDYIFAINASEQRKPEYTATYKGTIFYDYDGSAGKEANLTMFYDNTKSMLTGTIEGNSQQGFNFFINNKMQEGNVYDDGSFIAELTLPNKNNVEGVMSGAFYGDKGQTAVGTVESINEKSWGGVFSAQVE</sequence>
<dbReference type="PROSITE" id="PS51257">
    <property type="entry name" value="PROKAR_LIPOPROTEIN"/>
    <property type="match status" value="1"/>
</dbReference>
<protein>
    <submittedName>
        <fullName evidence="1">Outer membrane lipoprotein A</fullName>
    </submittedName>
</protein>
<accession>H9CJE0</accession>
<proteinExistence type="predicted"/>
<dbReference type="Gene3D" id="2.40.160.90">
    <property type="match status" value="1"/>
</dbReference>